<evidence type="ECO:0000313" key="3">
    <source>
        <dbReference type="Proteomes" id="UP001299046"/>
    </source>
</evidence>
<dbReference type="Proteomes" id="UP001299046">
    <property type="component" value="Unassembled WGS sequence"/>
</dbReference>
<keyword evidence="3" id="KW-1185">Reference proteome</keyword>
<feature type="transmembrane region" description="Helical" evidence="1">
    <location>
        <begin position="7"/>
        <end position="28"/>
    </location>
</feature>
<reference evidence="2 3" key="1">
    <citation type="submission" date="2023-12" db="EMBL/GenBank/DDBJ databases">
        <title>Description of new species of Mycobacterium terrae complex isolated from sewage at the Sao Paulo Zoological Park Foundation in Brazil.</title>
        <authorList>
            <person name="Romagnoli C.L."/>
            <person name="Conceicao E.C."/>
            <person name="Machado E."/>
            <person name="Barreto L.B.P.F."/>
            <person name="Sharma A."/>
            <person name="Silva N.M."/>
            <person name="Marques L.E."/>
            <person name="Juliana M.A."/>
            <person name="Lourenco M.C.S."/>
            <person name="Digiampietri L.A."/>
            <person name="Suffys P.N."/>
            <person name="Viana-Niero C."/>
        </authorList>
    </citation>
    <scope>NUCLEOTIDE SEQUENCE [LARGE SCALE GENOMIC DNA]</scope>
    <source>
        <strain evidence="2 3">MYC123</strain>
    </source>
</reference>
<name>A0ABU5YEY1_9MYCO</name>
<keyword evidence="1" id="KW-0472">Membrane</keyword>
<gene>
    <name evidence="2" type="ORF">KV112_02425</name>
</gene>
<dbReference type="RefSeq" id="WP_224860558.1">
    <property type="nucleotide sequence ID" value="NZ_JAYJJT010000002.1"/>
</dbReference>
<evidence type="ECO:0008006" key="4">
    <source>
        <dbReference type="Google" id="ProtNLM"/>
    </source>
</evidence>
<sequence length="432" mass="44926">MNPTLRPYAVGGVAVVGAALVAITPITVPAPRAHILLSAGDSSDVYIDIVRHAAPSSPPPDFATETPGPGLCSDFTAEGCGGGSPPFQTGYGQADFTAHTLFGQFGPVSGVFAGNSVRDLETAAAYANLLHDQNVDLPASQTPDLAQGTPGFDPGINQLWQLNEAYSSFLLPQETFLTPGGILFQLEVLLWSSGLTLLPMPGGVPSDGVMLDQDFTQAVDIMYANSANGITSDDGNIHEIGFNNDASISAWTLLNVKNPDLLYFLPAILDQITSGSSKQLLDFGGIVEVNGNPDDGWTLDSWNGTAIPSFPDPLTELFVLTRDVILPPQALVYNVEKAILAGNPQDVVQAAVAGIEKIAQAIAQTPGDLFDYTKTAVTDPELLRASFTTGPSDLVSPSGELPNPADASNDAGAVLDDLKLGGLDPGDLGASV</sequence>
<accession>A0ABU5YEY1</accession>
<comment type="caution">
    <text evidence="2">The sequence shown here is derived from an EMBL/GenBank/DDBJ whole genome shotgun (WGS) entry which is preliminary data.</text>
</comment>
<keyword evidence="1" id="KW-1133">Transmembrane helix</keyword>
<dbReference type="EMBL" id="JAYJJT010000002">
    <property type="protein sequence ID" value="MEB3048601.1"/>
    <property type="molecule type" value="Genomic_DNA"/>
</dbReference>
<organism evidence="2 3">
    <name type="scientific">[Mycobacterium] zoologicum</name>
    <dbReference type="NCBI Taxonomy" id="2872311"/>
    <lineage>
        <taxon>Bacteria</taxon>
        <taxon>Bacillati</taxon>
        <taxon>Actinomycetota</taxon>
        <taxon>Actinomycetes</taxon>
        <taxon>Mycobacteriales</taxon>
        <taxon>Mycobacteriaceae</taxon>
        <taxon>Mycolicibacter</taxon>
    </lineage>
</organism>
<protein>
    <recommendedName>
        <fullName evidence="4">PE-PPE domain-containing protein</fullName>
    </recommendedName>
</protein>
<evidence type="ECO:0000256" key="1">
    <source>
        <dbReference type="SAM" id="Phobius"/>
    </source>
</evidence>
<keyword evidence="1" id="KW-0812">Transmembrane</keyword>
<proteinExistence type="predicted"/>
<evidence type="ECO:0000313" key="2">
    <source>
        <dbReference type="EMBL" id="MEB3048601.1"/>
    </source>
</evidence>